<evidence type="ECO:0000313" key="5">
    <source>
        <dbReference type="Proteomes" id="UP001495147"/>
    </source>
</evidence>
<dbReference type="Pfam" id="PF01464">
    <property type="entry name" value="SLT"/>
    <property type="match status" value="1"/>
</dbReference>
<dbReference type="SUPFAM" id="SSF53955">
    <property type="entry name" value="Lysozyme-like"/>
    <property type="match status" value="1"/>
</dbReference>
<dbReference type="Pfam" id="PF01476">
    <property type="entry name" value="LysM"/>
    <property type="match status" value="2"/>
</dbReference>
<evidence type="ECO:0000259" key="3">
    <source>
        <dbReference type="PROSITE" id="PS51782"/>
    </source>
</evidence>
<dbReference type="InterPro" id="IPR023346">
    <property type="entry name" value="Lysozyme-like_dom_sf"/>
</dbReference>
<name>A0ABV0G2Z7_9BURK</name>
<dbReference type="CDD" id="cd00118">
    <property type="entry name" value="LysM"/>
    <property type="match status" value="1"/>
</dbReference>
<comment type="caution">
    <text evidence="4">The sequence shown here is derived from an EMBL/GenBank/DDBJ whole genome shotgun (WGS) entry which is preliminary data.</text>
</comment>
<proteinExistence type="inferred from homology"/>
<evidence type="ECO:0000256" key="1">
    <source>
        <dbReference type="ARBA" id="ARBA00007734"/>
    </source>
</evidence>
<evidence type="ECO:0000256" key="2">
    <source>
        <dbReference type="SAM" id="MobiDB-lite"/>
    </source>
</evidence>
<dbReference type="PANTHER" id="PTHR37423:SF2">
    <property type="entry name" value="MEMBRANE-BOUND LYTIC MUREIN TRANSGLYCOSYLASE C"/>
    <property type="match status" value="1"/>
</dbReference>
<dbReference type="Gene3D" id="1.10.530.10">
    <property type="match status" value="1"/>
</dbReference>
<dbReference type="InterPro" id="IPR018392">
    <property type="entry name" value="LysM"/>
</dbReference>
<keyword evidence="5" id="KW-1185">Reference proteome</keyword>
<dbReference type="PROSITE" id="PS51782">
    <property type="entry name" value="LYSM"/>
    <property type="match status" value="1"/>
</dbReference>
<feature type="domain" description="LysM" evidence="3">
    <location>
        <begin position="443"/>
        <end position="487"/>
    </location>
</feature>
<dbReference type="InterPro" id="IPR008258">
    <property type="entry name" value="Transglycosylase_SLT_dom_1"/>
</dbReference>
<accession>A0ABV0G2Z7</accession>
<dbReference type="PANTHER" id="PTHR37423">
    <property type="entry name" value="SOLUBLE LYTIC MUREIN TRANSGLYCOSYLASE-RELATED"/>
    <property type="match status" value="1"/>
</dbReference>
<reference evidence="4 5" key="1">
    <citation type="submission" date="2024-05" db="EMBL/GenBank/DDBJ databases">
        <title>Roseateles sp. DJS-2-20 16S ribosomal RNA gene Genome sequencing and assembly.</title>
        <authorList>
            <person name="Woo H."/>
        </authorList>
    </citation>
    <scope>NUCLEOTIDE SEQUENCE [LARGE SCALE GENOMIC DNA]</scope>
    <source>
        <strain evidence="4 5">DJS-2-20</strain>
    </source>
</reference>
<sequence length="511" mass="55902">MEEQLPMTPSFTTSLRRLALAGLTLLLAACATPQTDLTPSVRNELPKPWAASPATAAEAPAAPLAATPTLQASDLLEDALQPGQKVDLAAPDAQADLWSRVRGGFAMPDLDDAWVQKAEGWYGARPDYVERMMSRGQRYLFHIVEEVQRRGLPTELALLPFIESAFVTTAQSRVKATGMWQFMPATGRDFALKQNIFRDDRRDVLESTRAALDYLERLYKQFGDWHLALAAYNWGQGNVAKAVARNEKLKRPTDYASLKLPDETRYYVPKLQAIKNIVLDAGRLGLALPSVANHPYFLSVKLERDIDVELAAQFAGLSVEEFSLFNPQSNKPVILAAASPRVLLPYDQAGIFARNLAEHQGPLASWTAWVVPKTMSTADAAKRFGLAEARLRELNQIPPKMLVRAGSTLLVPRDAKDADDVAEAIAESARLNLTPDQPPLRKLALKAGKADTVASVAARYKASPQQVASWNKVGVNARFKPGQTVVVYTAPPAKASKPVQLAVANKPARGR</sequence>
<feature type="region of interest" description="Disordered" evidence="2">
    <location>
        <begin position="37"/>
        <end position="56"/>
    </location>
</feature>
<dbReference type="CDD" id="cd16894">
    <property type="entry name" value="MltD-like"/>
    <property type="match status" value="1"/>
</dbReference>
<organism evidence="4 5">
    <name type="scientific">Roseateles paludis</name>
    <dbReference type="NCBI Taxonomy" id="3145238"/>
    <lineage>
        <taxon>Bacteria</taxon>
        <taxon>Pseudomonadati</taxon>
        <taxon>Pseudomonadota</taxon>
        <taxon>Betaproteobacteria</taxon>
        <taxon>Burkholderiales</taxon>
        <taxon>Sphaerotilaceae</taxon>
        <taxon>Roseateles</taxon>
    </lineage>
</organism>
<protein>
    <submittedName>
        <fullName evidence="4">Transglycosylase SLT domain-containing protein</fullName>
    </submittedName>
</protein>
<evidence type="ECO:0000313" key="4">
    <source>
        <dbReference type="EMBL" id="MEO3692108.1"/>
    </source>
</evidence>
<gene>
    <name evidence="4" type="ORF">ABDJ85_11560</name>
</gene>
<comment type="similarity">
    <text evidence="1">Belongs to the transglycosylase Slt family.</text>
</comment>
<dbReference type="EMBL" id="JBDPZD010000003">
    <property type="protein sequence ID" value="MEO3692108.1"/>
    <property type="molecule type" value="Genomic_DNA"/>
</dbReference>
<dbReference type="Proteomes" id="UP001495147">
    <property type="component" value="Unassembled WGS sequence"/>
</dbReference>
<feature type="compositionally biased region" description="Low complexity" evidence="2">
    <location>
        <begin position="46"/>
        <end position="56"/>
    </location>
</feature>